<dbReference type="CDD" id="cd03801">
    <property type="entry name" value="GT4_PimA-like"/>
    <property type="match status" value="1"/>
</dbReference>
<dbReference type="InterPro" id="IPR028098">
    <property type="entry name" value="Glyco_trans_4-like_N"/>
</dbReference>
<dbReference type="GO" id="GO:0016757">
    <property type="term" value="F:glycosyltransferase activity"/>
    <property type="evidence" value="ECO:0007669"/>
    <property type="project" value="UniProtKB-ARBA"/>
</dbReference>
<name>A0A7G9SF69_9SPHN</name>
<proteinExistence type="predicted"/>
<sequence length="373" mass="40382">MNIVMIDSHAEIERGGAIQCARLAATLAERGHEVTCVFDSAARASGKVSPEWARMERAGVTVLRRPLKSLAAMRRFRRELDEIGPDIVHTHKNGALYFLAGATRNRRRFGWVANRGTEYSLLREPPAWAIHRFWVDRMIPVADAVKAQLIRDGIPEARLRTIYGSFDVGRFDPATSGASLRSDWGVAEGVPLIGMAASFKSRKKGQSDFLKAAAQVLTHIPDAVFVLAGDGPSERWQRQARDLGIAQNVRFPGFVTDMPAALAAMDVAVCASTRGEGLTGSVREALAMARPVVSTDVAGNGELVRDGETGRLVPPRDPAALAAAITQLLSDGEAAADMGAAGRELVLQLCTDAYRAARVEELYRDLLAERASR</sequence>
<dbReference type="AlphaFoldDB" id="A0A7G9SF69"/>
<evidence type="ECO:0000313" key="2">
    <source>
        <dbReference type="EMBL" id="QNN66494.1"/>
    </source>
</evidence>
<organism evidence="2 3">
    <name type="scientific">Sphingomonas lutea</name>
    <dbReference type="NCBI Taxonomy" id="1045317"/>
    <lineage>
        <taxon>Bacteria</taxon>
        <taxon>Pseudomonadati</taxon>
        <taxon>Pseudomonadota</taxon>
        <taxon>Alphaproteobacteria</taxon>
        <taxon>Sphingomonadales</taxon>
        <taxon>Sphingomonadaceae</taxon>
        <taxon>Sphingomonas</taxon>
    </lineage>
</organism>
<dbReference type="Gene3D" id="3.40.50.2000">
    <property type="entry name" value="Glycogen Phosphorylase B"/>
    <property type="match status" value="2"/>
</dbReference>
<reference evidence="2 3" key="1">
    <citation type="submission" date="2020-08" db="EMBL/GenBank/DDBJ databases">
        <title>Genome sequence of Sphingomonas lutea KCTC 23642T.</title>
        <authorList>
            <person name="Hyun D.-W."/>
            <person name="Bae J.-W."/>
        </authorList>
    </citation>
    <scope>NUCLEOTIDE SEQUENCE [LARGE SCALE GENOMIC DNA]</scope>
    <source>
        <strain evidence="2 3">KCTC 23642</strain>
    </source>
</reference>
<dbReference type="EMBL" id="CP060718">
    <property type="protein sequence ID" value="QNN66494.1"/>
    <property type="molecule type" value="Genomic_DNA"/>
</dbReference>
<dbReference type="PANTHER" id="PTHR12526">
    <property type="entry name" value="GLYCOSYLTRANSFERASE"/>
    <property type="match status" value="1"/>
</dbReference>
<protein>
    <submittedName>
        <fullName evidence="2">Glycosyltransferase family 4 protein</fullName>
    </submittedName>
</protein>
<dbReference type="RefSeq" id="WP_187537086.1">
    <property type="nucleotide sequence ID" value="NZ_BAABJT010000001.1"/>
</dbReference>
<evidence type="ECO:0000313" key="3">
    <source>
        <dbReference type="Proteomes" id="UP000515971"/>
    </source>
</evidence>
<evidence type="ECO:0000259" key="1">
    <source>
        <dbReference type="Pfam" id="PF13439"/>
    </source>
</evidence>
<keyword evidence="3" id="KW-1185">Reference proteome</keyword>
<dbReference type="Pfam" id="PF13692">
    <property type="entry name" value="Glyco_trans_1_4"/>
    <property type="match status" value="1"/>
</dbReference>
<dbReference type="Pfam" id="PF13439">
    <property type="entry name" value="Glyco_transf_4"/>
    <property type="match status" value="1"/>
</dbReference>
<accession>A0A7G9SF69</accession>
<dbReference type="PANTHER" id="PTHR12526:SF635">
    <property type="entry name" value="GLYCOSYL TRANSFERASE GROUP 1"/>
    <property type="match status" value="1"/>
</dbReference>
<gene>
    <name evidence="2" type="ORF">H9L13_07110</name>
</gene>
<dbReference type="SUPFAM" id="SSF53756">
    <property type="entry name" value="UDP-Glycosyltransferase/glycogen phosphorylase"/>
    <property type="match status" value="1"/>
</dbReference>
<feature type="domain" description="Glycosyltransferase subfamily 4-like N-terminal" evidence="1">
    <location>
        <begin position="15"/>
        <end position="168"/>
    </location>
</feature>
<dbReference type="KEGG" id="slut:H9L13_07110"/>
<dbReference type="Proteomes" id="UP000515971">
    <property type="component" value="Chromosome"/>
</dbReference>
<keyword evidence="2" id="KW-0808">Transferase</keyword>